<dbReference type="OrthoDB" id="9772811at2"/>
<evidence type="ECO:0000256" key="1">
    <source>
        <dbReference type="SAM" id="Phobius"/>
    </source>
</evidence>
<dbReference type="EMBL" id="CP024785">
    <property type="protein sequence ID" value="AUB34409.1"/>
    <property type="molecule type" value="Genomic_DNA"/>
</dbReference>
<accession>A0A2K8SG45</accession>
<keyword evidence="1" id="KW-0472">Membrane</keyword>
<name>A0A2K8SG45_9NOSO</name>
<keyword evidence="1" id="KW-0812">Transmembrane</keyword>
<evidence type="ECO:0000313" key="3">
    <source>
        <dbReference type="Proteomes" id="UP000232003"/>
    </source>
</evidence>
<keyword evidence="3" id="KW-1185">Reference proteome</keyword>
<evidence type="ECO:0000313" key="2">
    <source>
        <dbReference type="EMBL" id="AUB34409.1"/>
    </source>
</evidence>
<dbReference type="KEGG" id="nfl:COO91_00229"/>
<keyword evidence="1" id="KW-1133">Transmembrane helix</keyword>
<protein>
    <submittedName>
        <fullName evidence="2">Uncharacterized protein</fullName>
    </submittedName>
</protein>
<feature type="transmembrane region" description="Helical" evidence="1">
    <location>
        <begin position="23"/>
        <end position="40"/>
    </location>
</feature>
<proteinExistence type="predicted"/>
<organism evidence="2 3">
    <name type="scientific">Nostoc flagelliforme CCNUN1</name>
    <dbReference type="NCBI Taxonomy" id="2038116"/>
    <lineage>
        <taxon>Bacteria</taxon>
        <taxon>Bacillati</taxon>
        <taxon>Cyanobacteriota</taxon>
        <taxon>Cyanophyceae</taxon>
        <taxon>Nostocales</taxon>
        <taxon>Nostocaceae</taxon>
        <taxon>Nostoc</taxon>
    </lineage>
</organism>
<dbReference type="RefSeq" id="WP_100897022.1">
    <property type="nucleotide sequence ID" value="NZ_CAWNNC010000001.1"/>
</dbReference>
<dbReference type="AlphaFoldDB" id="A0A2K8SG45"/>
<reference evidence="2 3" key="1">
    <citation type="submission" date="2017-11" db="EMBL/GenBank/DDBJ databases">
        <title>Complete genome of a free-living desiccation-tolerant cyanobacterium and its photosynthetic adaptation to extreme terrestrial habitat.</title>
        <authorList>
            <person name="Shang J."/>
        </authorList>
    </citation>
    <scope>NUCLEOTIDE SEQUENCE [LARGE SCALE GENOMIC DNA]</scope>
    <source>
        <strain evidence="2 3">CCNUN1</strain>
    </source>
</reference>
<dbReference type="Proteomes" id="UP000232003">
    <property type="component" value="Chromosome"/>
</dbReference>
<gene>
    <name evidence="2" type="ORF">COO91_00229</name>
</gene>
<sequence>MKTDPGIAIDSNPPKVEPQKNRWGTIGILLFLVIFVSFFASRLEFVLGKTPSLDKTFTPVTQAAPQEVGSYDVLGYAINKEEATRLLNTEEGRKQLSPENGAFAVTEETLKLGRDAFYSETFGNEIFQTDVVGALNGPINMITVGQAITCKSWLYHSRTDRFNSIPPQFGRSTRNSAQFTLTKYSFYSFA</sequence>